<dbReference type="EMBL" id="JRUN01000053">
    <property type="protein sequence ID" value="KHD84543.1"/>
    <property type="molecule type" value="Genomic_DNA"/>
</dbReference>
<comment type="similarity">
    <text evidence="1">Belongs to the UDP-glycosyltransferase family.</text>
</comment>
<organism evidence="5 7">
    <name type="scientific">Heyndrickxia ginsengihumi</name>
    <dbReference type="NCBI Taxonomy" id="363870"/>
    <lineage>
        <taxon>Bacteria</taxon>
        <taxon>Bacillati</taxon>
        <taxon>Bacillota</taxon>
        <taxon>Bacilli</taxon>
        <taxon>Bacillales</taxon>
        <taxon>Bacillaceae</taxon>
        <taxon>Heyndrickxia</taxon>
    </lineage>
</organism>
<dbReference type="Proteomes" id="UP000030588">
    <property type="component" value="Unassembled WGS sequence"/>
</dbReference>
<comment type="caution">
    <text evidence="5">The sequence shown here is derived from an EMBL/GenBank/DDBJ whole genome shotgun (WGS) entry which is preliminary data.</text>
</comment>
<evidence type="ECO:0000256" key="3">
    <source>
        <dbReference type="ARBA" id="ARBA00022679"/>
    </source>
</evidence>
<evidence type="ECO:0000313" key="7">
    <source>
        <dbReference type="Proteomes" id="UP000030588"/>
    </source>
</evidence>
<evidence type="ECO:0000313" key="5">
    <source>
        <dbReference type="EMBL" id="KHD84543.1"/>
    </source>
</evidence>
<name>A0A0A6VAL6_9BACI</name>
<dbReference type="GO" id="GO:0016758">
    <property type="term" value="F:hexosyltransferase activity"/>
    <property type="evidence" value="ECO:0007669"/>
    <property type="project" value="InterPro"/>
</dbReference>
<proteinExistence type="inferred from homology"/>
<keyword evidence="3 6" id="KW-0808">Transferase</keyword>
<gene>
    <name evidence="6" type="ORF">G4D61_00945</name>
    <name evidence="5" type="ORF">NG54_14835</name>
</gene>
<dbReference type="AlphaFoldDB" id="A0A0A6VAL6"/>
<reference evidence="6 8" key="3">
    <citation type="submission" date="2020-03" db="EMBL/GenBank/DDBJ databases">
        <title>Bacillus aquiflavi sp. nov., isolated from yellow water of strong flavor Chinese baijiu in Yibin region of China.</title>
        <authorList>
            <person name="Xie J."/>
        </authorList>
    </citation>
    <scope>NUCLEOTIDE SEQUENCE [LARGE SCALE GENOMIC DNA]</scope>
    <source>
        <strain evidence="6 8">Gsoil 114</strain>
    </source>
</reference>
<dbReference type="Pfam" id="PF06722">
    <property type="entry name" value="EryCIII-like_C"/>
    <property type="match status" value="1"/>
</dbReference>
<accession>A0A0A6VAL6</accession>
<sequence length="397" mass="44888">MSRVLYLGLPGEGHVNPSLGLIQELVKRGEEVIYYGENEHKERIIKSGAIFRPFSSVKPKQDEKGIKSRSNPLKREIRILQYTIKRLPSLLNEIKEAHIDYIIFDTQFVLGKIIAQVLELPSVSFCTTFAFSKNIMKAIQSNRSKIEFEPSLIEKRRALRDYITNEYHFSFPESIMFNTGDITLVCTSMYFQPESNDFDESFKFIGPSIAKRKDKNNFPIDALKGKHVIFISMGTVVNEQPTFYAHCLEAFKDIDAMVVMSIGKKSNVEDFKQAPSNFIIRNYVPQLDVLQTADIFITHCGMNSTSEALFYNVPLVMNPVTADQPLVARRVQQLGAGVMLNKTDLNPLTLRKAAESVLSDKIYRVNALKIGASLRNTGGCLQGADEIFSFKKTYIGL</sequence>
<keyword evidence="8" id="KW-1185">Reference proteome</keyword>
<dbReference type="InterPro" id="IPR010610">
    <property type="entry name" value="EryCIII-like_C"/>
</dbReference>
<evidence type="ECO:0000256" key="2">
    <source>
        <dbReference type="ARBA" id="ARBA00022676"/>
    </source>
</evidence>
<reference evidence="6 8" key="2">
    <citation type="submission" date="2020-02" db="EMBL/GenBank/DDBJ databases">
        <authorList>
            <person name="Feng H."/>
        </authorList>
    </citation>
    <scope>NUCLEOTIDE SEQUENCE [LARGE SCALE GENOMIC DNA]</scope>
    <source>
        <strain evidence="6 8">Gsoil 114</strain>
    </source>
</reference>
<evidence type="ECO:0000256" key="1">
    <source>
        <dbReference type="ARBA" id="ARBA00009995"/>
    </source>
</evidence>
<dbReference type="NCBIfam" id="TIGR01426">
    <property type="entry name" value="MGT"/>
    <property type="match status" value="1"/>
</dbReference>
<feature type="domain" description="Erythromycin biosynthesis protein CIII-like C-terminal" evidence="4">
    <location>
        <begin position="247"/>
        <end position="371"/>
    </location>
</feature>
<reference evidence="5 7" key="1">
    <citation type="submission" date="2014-10" db="EMBL/GenBank/DDBJ databases">
        <title>Draft genome of phytase producing Bacillus ginsengihumi strain M2.11.</title>
        <authorList>
            <person name="Toymentseva A."/>
            <person name="Boulygina E.A."/>
            <person name="Kazakov S.V."/>
            <person name="Kayumov I."/>
            <person name="Suleimanova A.D."/>
            <person name="Mardanova A.M."/>
            <person name="Maria S.N."/>
            <person name="Sergey M.Y."/>
            <person name="Sharipova M.R."/>
        </authorList>
    </citation>
    <scope>NUCLEOTIDE SEQUENCE [LARGE SCALE GENOMIC DNA]</scope>
    <source>
        <strain evidence="5 7">M2.11</strain>
    </source>
</reference>
<protein>
    <submittedName>
        <fullName evidence="6">Glycosyl transferase</fullName>
    </submittedName>
</protein>
<dbReference type="InterPro" id="IPR006326">
    <property type="entry name" value="UDPGT_MGT-like"/>
</dbReference>
<dbReference type="STRING" id="363870.NG54_14835"/>
<dbReference type="Proteomes" id="UP000476934">
    <property type="component" value="Unassembled WGS sequence"/>
</dbReference>
<dbReference type="GO" id="GO:0008194">
    <property type="term" value="F:UDP-glycosyltransferase activity"/>
    <property type="evidence" value="ECO:0007669"/>
    <property type="project" value="InterPro"/>
</dbReference>
<dbReference type="CDD" id="cd03784">
    <property type="entry name" value="GT1_Gtf-like"/>
    <property type="match status" value="1"/>
</dbReference>
<evidence type="ECO:0000259" key="4">
    <source>
        <dbReference type="Pfam" id="PF06722"/>
    </source>
</evidence>
<dbReference type="PANTHER" id="PTHR48043:SF145">
    <property type="entry name" value="FI06409P-RELATED"/>
    <property type="match status" value="1"/>
</dbReference>
<dbReference type="FunFam" id="3.40.50.2000:FF:000072">
    <property type="entry name" value="Glycosyl transferase"/>
    <property type="match status" value="1"/>
</dbReference>
<dbReference type="SUPFAM" id="SSF53756">
    <property type="entry name" value="UDP-Glycosyltransferase/glycogen phosphorylase"/>
    <property type="match status" value="1"/>
</dbReference>
<dbReference type="PANTHER" id="PTHR48043">
    <property type="entry name" value="EG:EG0003.4 PROTEIN-RELATED"/>
    <property type="match status" value="1"/>
</dbReference>
<dbReference type="EMBL" id="JAAIWK010000001">
    <property type="protein sequence ID" value="NEY18535.1"/>
    <property type="molecule type" value="Genomic_DNA"/>
</dbReference>
<dbReference type="RefSeq" id="WP_025727382.1">
    <property type="nucleotide sequence ID" value="NZ_JAAIWK010000001.1"/>
</dbReference>
<dbReference type="OrthoDB" id="6620093at2"/>
<keyword evidence="2" id="KW-0328">Glycosyltransferase</keyword>
<dbReference type="InterPro" id="IPR002213">
    <property type="entry name" value="UDP_glucos_trans"/>
</dbReference>
<evidence type="ECO:0000313" key="8">
    <source>
        <dbReference type="Proteomes" id="UP000476934"/>
    </source>
</evidence>
<dbReference type="InterPro" id="IPR050271">
    <property type="entry name" value="UDP-glycosyltransferase"/>
</dbReference>
<evidence type="ECO:0000313" key="6">
    <source>
        <dbReference type="EMBL" id="NEY18535.1"/>
    </source>
</evidence>
<dbReference type="Gene3D" id="3.40.50.2000">
    <property type="entry name" value="Glycogen Phosphorylase B"/>
    <property type="match status" value="2"/>
</dbReference>